<dbReference type="InterPro" id="IPR011701">
    <property type="entry name" value="MFS"/>
</dbReference>
<feature type="transmembrane region" description="Helical" evidence="7">
    <location>
        <begin position="89"/>
        <end position="108"/>
    </location>
</feature>
<feature type="transmembrane region" description="Helical" evidence="7">
    <location>
        <begin position="232"/>
        <end position="256"/>
    </location>
</feature>
<dbReference type="GO" id="GO:0016020">
    <property type="term" value="C:membrane"/>
    <property type="evidence" value="ECO:0007669"/>
    <property type="project" value="UniProtKB-SubCell"/>
</dbReference>
<dbReference type="SUPFAM" id="SSF103473">
    <property type="entry name" value="MFS general substrate transporter"/>
    <property type="match status" value="1"/>
</dbReference>
<feature type="transmembrane region" description="Helical" evidence="7">
    <location>
        <begin position="320"/>
        <end position="345"/>
    </location>
</feature>
<gene>
    <name evidence="8" type="ORF">FHS48_003598</name>
</gene>
<evidence type="ECO:0000313" key="8">
    <source>
        <dbReference type="EMBL" id="MBB6212150.1"/>
    </source>
</evidence>
<organism evidence="8 9">
    <name type="scientific">Novispirillum itersonii</name>
    <name type="common">Aquaspirillum itersonii</name>
    <dbReference type="NCBI Taxonomy" id="189"/>
    <lineage>
        <taxon>Bacteria</taxon>
        <taxon>Pseudomonadati</taxon>
        <taxon>Pseudomonadota</taxon>
        <taxon>Alphaproteobacteria</taxon>
        <taxon>Rhodospirillales</taxon>
        <taxon>Novispirillaceae</taxon>
        <taxon>Novispirillum</taxon>
    </lineage>
</organism>
<keyword evidence="6 7" id="KW-0472">Membrane</keyword>
<dbReference type="GO" id="GO:0022857">
    <property type="term" value="F:transmembrane transporter activity"/>
    <property type="evidence" value="ECO:0007669"/>
    <property type="project" value="InterPro"/>
</dbReference>
<protein>
    <recommendedName>
        <fullName evidence="10">MFS transporter</fullName>
    </recommendedName>
</protein>
<comment type="caution">
    <text evidence="8">The sequence shown here is derived from an EMBL/GenBank/DDBJ whole genome shotgun (WGS) entry which is preliminary data.</text>
</comment>
<evidence type="ECO:0000256" key="3">
    <source>
        <dbReference type="ARBA" id="ARBA00022448"/>
    </source>
</evidence>
<dbReference type="Gene3D" id="1.20.1250.20">
    <property type="entry name" value="MFS general substrate transporter like domains"/>
    <property type="match status" value="1"/>
</dbReference>
<evidence type="ECO:0000256" key="2">
    <source>
        <dbReference type="ARBA" id="ARBA00008335"/>
    </source>
</evidence>
<keyword evidence="3" id="KW-0813">Transport</keyword>
<dbReference type="PANTHER" id="PTHR12778:SF10">
    <property type="entry name" value="MAJOR FACILITATOR SUPERFAMILY DOMAIN-CONTAINING PROTEIN 3"/>
    <property type="match status" value="1"/>
</dbReference>
<dbReference type="InterPro" id="IPR004752">
    <property type="entry name" value="AmpG_permease/AT-1"/>
</dbReference>
<dbReference type="AlphaFoldDB" id="A0A7W9ZJ67"/>
<evidence type="ECO:0000256" key="4">
    <source>
        <dbReference type="ARBA" id="ARBA00022692"/>
    </source>
</evidence>
<dbReference type="Pfam" id="PF07690">
    <property type="entry name" value="MFS_1"/>
    <property type="match status" value="1"/>
</dbReference>
<dbReference type="InterPro" id="IPR036259">
    <property type="entry name" value="MFS_trans_sf"/>
</dbReference>
<comment type="subcellular location">
    <subcellularLocation>
        <location evidence="1">Membrane</location>
        <topology evidence="1">Multi-pass membrane protein</topology>
    </subcellularLocation>
</comment>
<feature type="transmembrane region" description="Helical" evidence="7">
    <location>
        <begin position="21"/>
        <end position="45"/>
    </location>
</feature>
<feature type="transmembrane region" description="Helical" evidence="7">
    <location>
        <begin position="114"/>
        <end position="141"/>
    </location>
</feature>
<evidence type="ECO:0000256" key="1">
    <source>
        <dbReference type="ARBA" id="ARBA00004141"/>
    </source>
</evidence>
<evidence type="ECO:0000313" key="9">
    <source>
        <dbReference type="Proteomes" id="UP000544872"/>
    </source>
</evidence>
<proteinExistence type="inferred from homology"/>
<dbReference type="EMBL" id="JACIIX010000017">
    <property type="protein sequence ID" value="MBB6212150.1"/>
    <property type="molecule type" value="Genomic_DNA"/>
</dbReference>
<evidence type="ECO:0008006" key="10">
    <source>
        <dbReference type="Google" id="ProtNLM"/>
    </source>
</evidence>
<dbReference type="PANTHER" id="PTHR12778">
    <property type="entry name" value="SOLUTE CARRIER FAMILY 33 ACETYL-COA TRANSPORTER -RELATED"/>
    <property type="match status" value="1"/>
</dbReference>
<accession>A0A7W9ZJ67</accession>
<keyword evidence="9" id="KW-1185">Reference proteome</keyword>
<feature type="transmembrane region" description="Helical" evidence="7">
    <location>
        <begin position="51"/>
        <end position="68"/>
    </location>
</feature>
<evidence type="ECO:0000256" key="6">
    <source>
        <dbReference type="ARBA" id="ARBA00023136"/>
    </source>
</evidence>
<feature type="transmembrane region" description="Helical" evidence="7">
    <location>
        <begin position="296"/>
        <end position="314"/>
    </location>
</feature>
<feature type="transmembrane region" description="Helical" evidence="7">
    <location>
        <begin position="179"/>
        <end position="199"/>
    </location>
</feature>
<dbReference type="Proteomes" id="UP000544872">
    <property type="component" value="Unassembled WGS sequence"/>
</dbReference>
<keyword evidence="4 7" id="KW-0812">Transmembrane</keyword>
<sequence>MFASSTRCDRAVPVSPLARSLLVMGLFSLVQGLPAWFFTLGLPALMRDNGASLSMVGLTWVVWLPQACKMLWAPLFDRPVVAPFGSRRGWLRALPLLMAGTFACVALFPPDGPLWPLLVLSLISASIGATLQIVVAAWLIGTLPAEGRAWANATGVAATVIGGMLGGGAILSIGTHLSWTFGVLLVAGLIVLLSFPVWLRADRGDDGAADQQTPAPCPPWSAWRQVASRPGFGPLCAVILCFGAAGGADVLVAALMVDRGFSAEQTGWILGTVATGSVIPASALVGWALRRWGCGPVLIVLYAVKAAVLLGLGLSGPLPAVAVAALAVVDFSLSGALTVVTWQLYMNAASDGGQAATGFGVLTSLDALMRFGAGILAGTVGQSFGMPTAFAVSAAAALLAGSGALILRLSSSADQTQ</sequence>
<keyword evidence="5 7" id="KW-1133">Transmembrane helix</keyword>
<feature type="transmembrane region" description="Helical" evidence="7">
    <location>
        <begin position="153"/>
        <end position="173"/>
    </location>
</feature>
<dbReference type="RefSeq" id="WP_184265587.1">
    <property type="nucleotide sequence ID" value="NZ_JACIIX010000017.1"/>
</dbReference>
<comment type="similarity">
    <text evidence="2">Belongs to the major facilitator superfamily.</text>
</comment>
<feature type="transmembrane region" description="Helical" evidence="7">
    <location>
        <begin position="268"/>
        <end position="289"/>
    </location>
</feature>
<feature type="transmembrane region" description="Helical" evidence="7">
    <location>
        <begin position="384"/>
        <end position="407"/>
    </location>
</feature>
<feature type="transmembrane region" description="Helical" evidence="7">
    <location>
        <begin position="357"/>
        <end position="378"/>
    </location>
</feature>
<name>A0A7W9ZJ67_NOVIT</name>
<reference evidence="8 9" key="1">
    <citation type="submission" date="2020-08" db="EMBL/GenBank/DDBJ databases">
        <title>Genomic Encyclopedia of Type Strains, Phase IV (KMG-IV): sequencing the most valuable type-strain genomes for metagenomic binning, comparative biology and taxonomic classification.</title>
        <authorList>
            <person name="Goeker M."/>
        </authorList>
    </citation>
    <scope>NUCLEOTIDE SEQUENCE [LARGE SCALE GENOMIC DNA]</scope>
    <source>
        <strain evidence="8 9">DSM 11590</strain>
    </source>
</reference>
<evidence type="ECO:0000256" key="5">
    <source>
        <dbReference type="ARBA" id="ARBA00022989"/>
    </source>
</evidence>
<evidence type="ECO:0000256" key="7">
    <source>
        <dbReference type="SAM" id="Phobius"/>
    </source>
</evidence>